<dbReference type="GO" id="GO:0005737">
    <property type="term" value="C:cytoplasm"/>
    <property type="evidence" value="ECO:0007669"/>
    <property type="project" value="TreeGrafter"/>
</dbReference>
<comment type="similarity">
    <text evidence="1 7">Belongs to the S-100 family.</text>
</comment>
<dbReference type="OrthoDB" id="26525at2759"/>
<dbReference type="InterPro" id="IPR002048">
    <property type="entry name" value="EF_hand_dom"/>
</dbReference>
<dbReference type="InterPro" id="IPR011992">
    <property type="entry name" value="EF-hand-dom_pair"/>
</dbReference>
<dbReference type="Gene3D" id="1.10.238.10">
    <property type="entry name" value="EF-hand"/>
    <property type="match status" value="1"/>
</dbReference>
<dbReference type="PANTHER" id="PTHR11639">
    <property type="entry name" value="S100 CALCIUM-BINDING PROTEIN"/>
    <property type="match status" value="1"/>
</dbReference>
<name>A0A4D9EPX4_9SAUR</name>
<evidence type="ECO:0000256" key="7">
    <source>
        <dbReference type="RuleBase" id="RU361184"/>
    </source>
</evidence>
<evidence type="ECO:0000313" key="10">
    <source>
        <dbReference type="Proteomes" id="UP000297703"/>
    </source>
</evidence>
<evidence type="ECO:0000256" key="6">
    <source>
        <dbReference type="ARBA" id="ARBA00022897"/>
    </source>
</evidence>
<keyword evidence="4" id="KW-0677">Repeat</keyword>
<dbReference type="InterPro" id="IPR001751">
    <property type="entry name" value="S100/CaBP7/8-like_CS"/>
</dbReference>
<dbReference type="SMART" id="SM00054">
    <property type="entry name" value="EFh"/>
    <property type="match status" value="1"/>
</dbReference>
<gene>
    <name evidence="9" type="ORF">DR999_PMT06604</name>
</gene>
<dbReference type="GO" id="GO:0048306">
    <property type="term" value="F:calcium-dependent protein binding"/>
    <property type="evidence" value="ECO:0007669"/>
    <property type="project" value="TreeGrafter"/>
</dbReference>
<dbReference type="GO" id="GO:0005615">
    <property type="term" value="C:extracellular space"/>
    <property type="evidence" value="ECO:0007669"/>
    <property type="project" value="TreeGrafter"/>
</dbReference>
<reference evidence="9 10" key="1">
    <citation type="submission" date="2019-04" db="EMBL/GenBank/DDBJ databases">
        <title>Draft genome of the big-headed turtle Platysternon megacephalum.</title>
        <authorList>
            <person name="Gong S."/>
        </authorList>
    </citation>
    <scope>NUCLEOTIDE SEQUENCE [LARGE SCALE GENOMIC DNA]</scope>
    <source>
        <strain evidence="9">DO16091913</strain>
        <tissue evidence="9">Muscle</tissue>
    </source>
</reference>
<dbReference type="SUPFAM" id="SSF47473">
    <property type="entry name" value="EF-hand"/>
    <property type="match status" value="1"/>
</dbReference>
<proteinExistence type="inferred from homology"/>
<protein>
    <recommendedName>
        <fullName evidence="7">Protein S100</fullName>
    </recommendedName>
    <alternativeName>
        <fullName evidence="7">S100 calcium-binding protein</fullName>
    </alternativeName>
</protein>
<dbReference type="AlphaFoldDB" id="A0A4D9EPX4"/>
<dbReference type="Proteomes" id="UP000297703">
    <property type="component" value="Unassembled WGS sequence"/>
</dbReference>
<evidence type="ECO:0000259" key="8">
    <source>
        <dbReference type="PROSITE" id="PS50222"/>
    </source>
</evidence>
<feature type="domain" description="EF-hand" evidence="8">
    <location>
        <begin position="44"/>
        <end position="79"/>
    </location>
</feature>
<dbReference type="GO" id="GO:0005509">
    <property type="term" value="F:calcium ion binding"/>
    <property type="evidence" value="ECO:0007669"/>
    <property type="project" value="InterPro"/>
</dbReference>
<dbReference type="GO" id="GO:0005499">
    <property type="term" value="F:vitamin D binding"/>
    <property type="evidence" value="ECO:0007669"/>
    <property type="project" value="UniProtKB-KW"/>
</dbReference>
<keyword evidence="2" id="KW-0597">Phosphoprotein</keyword>
<evidence type="ECO:0000313" key="9">
    <source>
        <dbReference type="EMBL" id="TFK10233.1"/>
    </source>
</evidence>
<evidence type="ECO:0000256" key="3">
    <source>
        <dbReference type="ARBA" id="ARBA00022723"/>
    </source>
</evidence>
<accession>A0A4D9EPX4</accession>
<comment type="caution">
    <text evidence="9">The sequence shown here is derived from an EMBL/GenBank/DDBJ whole genome shotgun (WGS) entry which is preliminary data.</text>
</comment>
<keyword evidence="3 7" id="KW-0479">Metal-binding</keyword>
<dbReference type="Pfam" id="PF01023">
    <property type="entry name" value="S_100"/>
    <property type="match status" value="1"/>
</dbReference>
<dbReference type="EMBL" id="QXTE01000043">
    <property type="protein sequence ID" value="TFK10233.1"/>
    <property type="molecule type" value="Genomic_DNA"/>
</dbReference>
<sequence>MENLLDDNLLKYFTQYALMEGSTSALSIGGLKNLLQNQFAQYLKGAFSLDNIIKSLDKNNDGKVSFEEFLSIIKRVTGTGQ</sequence>
<keyword evidence="10" id="KW-1185">Reference proteome</keyword>
<dbReference type="InterPro" id="IPR018247">
    <property type="entry name" value="EF_Hand_1_Ca_BS"/>
</dbReference>
<evidence type="ECO:0000256" key="5">
    <source>
        <dbReference type="ARBA" id="ARBA00022837"/>
    </source>
</evidence>
<evidence type="ECO:0000256" key="2">
    <source>
        <dbReference type="ARBA" id="ARBA00022553"/>
    </source>
</evidence>
<dbReference type="PANTHER" id="PTHR11639:SF73">
    <property type="entry name" value="PROTEIN S100-G"/>
    <property type="match status" value="1"/>
</dbReference>
<keyword evidence="6" id="KW-0848">Vitamin D</keyword>
<keyword evidence="5 7" id="KW-0106">Calcium</keyword>
<dbReference type="InterPro" id="IPR013787">
    <property type="entry name" value="S100_Ca-bd_sub"/>
</dbReference>
<evidence type="ECO:0000256" key="1">
    <source>
        <dbReference type="ARBA" id="ARBA00007323"/>
    </source>
</evidence>
<organism evidence="9 10">
    <name type="scientific">Platysternon megacephalum</name>
    <name type="common">big-headed turtle</name>
    <dbReference type="NCBI Taxonomy" id="55544"/>
    <lineage>
        <taxon>Eukaryota</taxon>
        <taxon>Metazoa</taxon>
        <taxon>Chordata</taxon>
        <taxon>Craniata</taxon>
        <taxon>Vertebrata</taxon>
        <taxon>Euteleostomi</taxon>
        <taxon>Archelosauria</taxon>
        <taxon>Testudinata</taxon>
        <taxon>Testudines</taxon>
        <taxon>Cryptodira</taxon>
        <taxon>Durocryptodira</taxon>
        <taxon>Testudinoidea</taxon>
        <taxon>Platysternidae</taxon>
        <taxon>Platysternon</taxon>
    </lineage>
</organism>
<dbReference type="PROSITE" id="PS00018">
    <property type="entry name" value="EF_HAND_1"/>
    <property type="match status" value="1"/>
</dbReference>
<dbReference type="PROSITE" id="PS00303">
    <property type="entry name" value="S100_CABP"/>
    <property type="match status" value="1"/>
</dbReference>
<dbReference type="PROSITE" id="PS50222">
    <property type="entry name" value="EF_HAND_2"/>
    <property type="match status" value="1"/>
</dbReference>
<reference evidence="9 10" key="2">
    <citation type="submission" date="2019-04" db="EMBL/GenBank/DDBJ databases">
        <title>The genome sequence of big-headed turtle.</title>
        <authorList>
            <person name="Gong S."/>
        </authorList>
    </citation>
    <scope>NUCLEOTIDE SEQUENCE [LARGE SCALE GENOMIC DNA]</scope>
    <source>
        <strain evidence="9">DO16091913</strain>
        <tissue evidence="9">Muscle</tissue>
    </source>
</reference>
<evidence type="ECO:0000256" key="4">
    <source>
        <dbReference type="ARBA" id="ARBA00022737"/>
    </source>
</evidence>
<dbReference type="Pfam" id="PF00036">
    <property type="entry name" value="EF-hand_1"/>
    <property type="match status" value="1"/>
</dbReference>